<comment type="similarity">
    <text evidence="1">Belongs to the ComF/GntX family.</text>
</comment>
<organism evidence="4 5">
    <name type="scientific">Dankookia rubra</name>
    <dbReference type="NCBI Taxonomy" id="1442381"/>
    <lineage>
        <taxon>Bacteria</taxon>
        <taxon>Pseudomonadati</taxon>
        <taxon>Pseudomonadota</taxon>
        <taxon>Alphaproteobacteria</taxon>
        <taxon>Acetobacterales</taxon>
        <taxon>Roseomonadaceae</taxon>
        <taxon>Dankookia</taxon>
    </lineage>
</organism>
<proteinExistence type="inferred from homology"/>
<protein>
    <submittedName>
        <fullName evidence="4">ComF family protein</fullName>
    </submittedName>
</protein>
<dbReference type="Gene3D" id="3.40.50.2020">
    <property type="match status" value="1"/>
</dbReference>
<dbReference type="InterPro" id="IPR029057">
    <property type="entry name" value="PRTase-like"/>
</dbReference>
<sequence>MLRRLGLAALDAVLPPHCLTCDAAVDLQGSLCAACFGTLSFVTAPLCRRCGVPFPHAGAGPDCPGCAARPPAFEAARAALRYDAGAQRLVLPFKHADRTDFAAPLARHMARAGAALLERADLVTPVPLHWRRLLARRYNQAALLAARLARRAGIPHLPDLLRRSRPTPALGDRGAAERAALLEGAFIVSSRGAARIGGRRVLLVDDVMTSGATAEACARALLAAGAAAVDVLAAARVPDPRLEAPR</sequence>
<dbReference type="PANTHER" id="PTHR47505">
    <property type="entry name" value="DNA UTILIZATION PROTEIN YHGH"/>
    <property type="match status" value="1"/>
</dbReference>
<dbReference type="CDD" id="cd06223">
    <property type="entry name" value="PRTases_typeI"/>
    <property type="match status" value="1"/>
</dbReference>
<accession>A0A4R5QCL7</accession>
<evidence type="ECO:0000313" key="5">
    <source>
        <dbReference type="Proteomes" id="UP000295096"/>
    </source>
</evidence>
<dbReference type="Proteomes" id="UP000295096">
    <property type="component" value="Unassembled WGS sequence"/>
</dbReference>
<comment type="caution">
    <text evidence="4">The sequence shown here is derived from an EMBL/GenBank/DDBJ whole genome shotgun (WGS) entry which is preliminary data.</text>
</comment>
<gene>
    <name evidence="4" type="ORF">E2C06_22300</name>
</gene>
<dbReference type="PANTHER" id="PTHR47505:SF1">
    <property type="entry name" value="DNA UTILIZATION PROTEIN YHGH"/>
    <property type="match status" value="1"/>
</dbReference>
<name>A0A4R5QCL7_9PROT</name>
<reference evidence="4 5" key="1">
    <citation type="journal article" date="2016" name="J. Microbiol.">
        <title>Dankookia rubra gen. nov., sp. nov., an alphaproteobacterium isolated from sediment of a shallow stream.</title>
        <authorList>
            <person name="Kim W.H."/>
            <person name="Kim D.H."/>
            <person name="Kang K."/>
            <person name="Ahn T.Y."/>
        </authorList>
    </citation>
    <scope>NUCLEOTIDE SEQUENCE [LARGE SCALE GENOMIC DNA]</scope>
    <source>
        <strain evidence="4 5">JCM30602</strain>
    </source>
</reference>
<dbReference type="SUPFAM" id="SSF53271">
    <property type="entry name" value="PRTase-like"/>
    <property type="match status" value="1"/>
</dbReference>
<dbReference type="RefSeq" id="WP_133290815.1">
    <property type="nucleotide sequence ID" value="NZ_SMSJ01000039.1"/>
</dbReference>
<feature type="domain" description="Double zinc ribbon" evidence="3">
    <location>
        <begin position="9"/>
        <end position="63"/>
    </location>
</feature>
<dbReference type="Pfam" id="PF00156">
    <property type="entry name" value="Pribosyltran"/>
    <property type="match status" value="1"/>
</dbReference>
<evidence type="ECO:0000313" key="4">
    <source>
        <dbReference type="EMBL" id="TDH60358.1"/>
    </source>
</evidence>
<evidence type="ECO:0000259" key="2">
    <source>
        <dbReference type="Pfam" id="PF00156"/>
    </source>
</evidence>
<dbReference type="InterPro" id="IPR000836">
    <property type="entry name" value="PRTase_dom"/>
</dbReference>
<feature type="domain" description="Phosphoribosyltransferase" evidence="2">
    <location>
        <begin position="141"/>
        <end position="239"/>
    </location>
</feature>
<dbReference type="OrthoDB" id="9779910at2"/>
<evidence type="ECO:0000259" key="3">
    <source>
        <dbReference type="Pfam" id="PF18912"/>
    </source>
</evidence>
<evidence type="ECO:0000256" key="1">
    <source>
        <dbReference type="ARBA" id="ARBA00008007"/>
    </source>
</evidence>
<dbReference type="EMBL" id="SMSJ01000039">
    <property type="protein sequence ID" value="TDH60358.1"/>
    <property type="molecule type" value="Genomic_DNA"/>
</dbReference>
<dbReference type="Pfam" id="PF18912">
    <property type="entry name" value="DZR_2"/>
    <property type="match status" value="1"/>
</dbReference>
<dbReference type="InterPro" id="IPR051910">
    <property type="entry name" value="ComF/GntX_DNA_util-trans"/>
</dbReference>
<dbReference type="InterPro" id="IPR044005">
    <property type="entry name" value="DZR_2"/>
</dbReference>
<dbReference type="AlphaFoldDB" id="A0A4R5QCL7"/>
<keyword evidence="5" id="KW-1185">Reference proteome</keyword>